<comment type="caution">
    <text evidence="1">The sequence shown here is derived from an EMBL/GenBank/DDBJ whole genome shotgun (WGS) entry which is preliminary data.</text>
</comment>
<accession>A0A9X6NCL5</accession>
<evidence type="ECO:0000313" key="2">
    <source>
        <dbReference type="Proteomes" id="UP000192578"/>
    </source>
</evidence>
<dbReference type="Proteomes" id="UP000192578">
    <property type="component" value="Unassembled WGS sequence"/>
</dbReference>
<dbReference type="EMBL" id="MTYJ01000206">
    <property type="protein sequence ID" value="OWA50864.1"/>
    <property type="molecule type" value="Genomic_DNA"/>
</dbReference>
<protein>
    <submittedName>
        <fullName evidence="1">Uncharacterized protein</fullName>
    </submittedName>
</protein>
<name>A0A9X6NCL5_HYPEX</name>
<proteinExistence type="predicted"/>
<keyword evidence="2" id="KW-1185">Reference proteome</keyword>
<dbReference type="AlphaFoldDB" id="A0A9X6NCL5"/>
<organism evidence="1 2">
    <name type="scientific">Hypsibius exemplaris</name>
    <name type="common">Freshwater tardigrade</name>
    <dbReference type="NCBI Taxonomy" id="2072580"/>
    <lineage>
        <taxon>Eukaryota</taxon>
        <taxon>Metazoa</taxon>
        <taxon>Ecdysozoa</taxon>
        <taxon>Tardigrada</taxon>
        <taxon>Eutardigrada</taxon>
        <taxon>Parachela</taxon>
        <taxon>Hypsibioidea</taxon>
        <taxon>Hypsibiidae</taxon>
        <taxon>Hypsibius</taxon>
    </lineage>
</organism>
<gene>
    <name evidence="1" type="ORF">BV898_15367</name>
</gene>
<evidence type="ECO:0000313" key="1">
    <source>
        <dbReference type="EMBL" id="OWA50864.1"/>
    </source>
</evidence>
<sequence length="102" mass="11485">MLISAVADHSWIVVRPRFVHGVLHLKLPTLISVEKPDSGKTFLVELAMLAIGNDRKSGRAFTYTHISEHELEKRCLKNTIPVLYCRDSYGHLSLASPVQDFV</sequence>
<reference evidence="2" key="1">
    <citation type="submission" date="2017-01" db="EMBL/GenBank/DDBJ databases">
        <title>Comparative genomics of anhydrobiosis in the tardigrade Hypsibius dujardini.</title>
        <authorList>
            <person name="Yoshida Y."/>
            <person name="Koutsovoulos G."/>
            <person name="Laetsch D."/>
            <person name="Stevens L."/>
            <person name="Kumar S."/>
            <person name="Horikawa D."/>
            <person name="Ishino K."/>
            <person name="Komine S."/>
            <person name="Tomita M."/>
            <person name="Blaxter M."/>
            <person name="Arakawa K."/>
        </authorList>
    </citation>
    <scope>NUCLEOTIDE SEQUENCE [LARGE SCALE GENOMIC DNA]</scope>
    <source>
        <strain evidence="2">Z151</strain>
    </source>
</reference>